<evidence type="ECO:0000313" key="7">
    <source>
        <dbReference type="Proteomes" id="UP000297472"/>
    </source>
</evidence>
<feature type="compositionally biased region" description="Polar residues" evidence="4">
    <location>
        <begin position="12"/>
        <end position="23"/>
    </location>
</feature>
<evidence type="ECO:0000256" key="3">
    <source>
        <dbReference type="ARBA" id="ARBA00022679"/>
    </source>
</evidence>
<dbReference type="AlphaFoldDB" id="A0A4Y8JU63"/>
<gene>
    <name evidence="6" type="ORF">E3T49_10395</name>
</gene>
<sequence length="341" mass="37053">MGRERVRAPTNGPHTMGTSTLVVSTDDPGQRDGTNRRMDSTVSPVGESFEPITVVIPVYSGVAPDHLRRALGSMQDQSLPADEILIVEDGPLGVGLDAVVAELGASDPRVRRISLAQNRGVAYAMQAGLEAARNRWVARMDADDISLPNRLAAQAQAAAGGRYAAIGAAMLEFEGHEENIVGLRVMPLTEKRIRRYVLTNSPINNPTLFLDRDAALAVGGVRHIPNMEDYDLFARLAAGGYPMLNLAEPLLLFRADPAMFKRRSAQGMFAAEVQMQNNLRSYGLIRTPRMYANILIRSAFRALPQRALRFTYALMFRVRPADSKGLGSKPNGKGAAESDGL</sequence>
<name>A0A4Y8JU63_9MICO</name>
<keyword evidence="3 6" id="KW-0808">Transferase</keyword>
<reference evidence="6 7" key="1">
    <citation type="submission" date="2019-03" db="EMBL/GenBank/DDBJ databases">
        <title>Genomics of glacier-inhabiting Cryobacterium strains.</title>
        <authorList>
            <person name="Liu Q."/>
            <person name="Xin Y.-H."/>
        </authorList>
    </citation>
    <scope>NUCLEOTIDE SEQUENCE [LARGE SCALE GENOMIC DNA]</scope>
    <source>
        <strain evidence="6 7">TMT1-51</strain>
    </source>
</reference>
<evidence type="ECO:0000256" key="1">
    <source>
        <dbReference type="ARBA" id="ARBA00006739"/>
    </source>
</evidence>
<organism evidence="6 7">
    <name type="scientific">Cryobacterium cryoconiti</name>
    <dbReference type="NCBI Taxonomy" id="1259239"/>
    <lineage>
        <taxon>Bacteria</taxon>
        <taxon>Bacillati</taxon>
        <taxon>Actinomycetota</taxon>
        <taxon>Actinomycetes</taxon>
        <taxon>Micrococcales</taxon>
        <taxon>Microbacteriaceae</taxon>
        <taxon>Cryobacterium</taxon>
    </lineage>
</organism>
<dbReference type="SUPFAM" id="SSF53448">
    <property type="entry name" value="Nucleotide-diphospho-sugar transferases"/>
    <property type="match status" value="1"/>
</dbReference>
<dbReference type="GO" id="GO:0016757">
    <property type="term" value="F:glycosyltransferase activity"/>
    <property type="evidence" value="ECO:0007669"/>
    <property type="project" value="UniProtKB-KW"/>
</dbReference>
<evidence type="ECO:0000313" key="6">
    <source>
        <dbReference type="EMBL" id="TFD29402.1"/>
    </source>
</evidence>
<dbReference type="Pfam" id="PF00535">
    <property type="entry name" value="Glycos_transf_2"/>
    <property type="match status" value="1"/>
</dbReference>
<feature type="region of interest" description="Disordered" evidence="4">
    <location>
        <begin position="1"/>
        <end position="44"/>
    </location>
</feature>
<keyword evidence="7" id="KW-1185">Reference proteome</keyword>
<dbReference type="PANTHER" id="PTHR43685">
    <property type="entry name" value="GLYCOSYLTRANSFERASE"/>
    <property type="match status" value="1"/>
</dbReference>
<dbReference type="Gene3D" id="3.90.550.10">
    <property type="entry name" value="Spore Coat Polysaccharide Biosynthesis Protein SpsA, Chain A"/>
    <property type="match status" value="1"/>
</dbReference>
<feature type="compositionally biased region" description="Basic and acidic residues" evidence="4">
    <location>
        <begin position="28"/>
        <end position="39"/>
    </location>
</feature>
<proteinExistence type="inferred from homology"/>
<comment type="similarity">
    <text evidence="1">Belongs to the glycosyltransferase 2 family.</text>
</comment>
<comment type="caution">
    <text evidence="6">The sequence shown here is derived from an EMBL/GenBank/DDBJ whole genome shotgun (WGS) entry which is preliminary data.</text>
</comment>
<evidence type="ECO:0000256" key="2">
    <source>
        <dbReference type="ARBA" id="ARBA00022676"/>
    </source>
</evidence>
<dbReference type="PANTHER" id="PTHR43685:SF5">
    <property type="entry name" value="GLYCOSYLTRANSFERASE EPSE-RELATED"/>
    <property type="match status" value="1"/>
</dbReference>
<dbReference type="InterPro" id="IPR001173">
    <property type="entry name" value="Glyco_trans_2-like"/>
</dbReference>
<keyword evidence="2" id="KW-0328">Glycosyltransferase</keyword>
<dbReference type="Proteomes" id="UP000297472">
    <property type="component" value="Unassembled WGS sequence"/>
</dbReference>
<accession>A0A4Y8JU63</accession>
<evidence type="ECO:0000259" key="5">
    <source>
        <dbReference type="Pfam" id="PF00535"/>
    </source>
</evidence>
<feature type="domain" description="Glycosyltransferase 2-like" evidence="5">
    <location>
        <begin position="53"/>
        <end position="210"/>
    </location>
</feature>
<dbReference type="EMBL" id="SOHA01000032">
    <property type="protein sequence ID" value="TFD29402.1"/>
    <property type="molecule type" value="Genomic_DNA"/>
</dbReference>
<dbReference type="InterPro" id="IPR050834">
    <property type="entry name" value="Glycosyltransf_2"/>
</dbReference>
<evidence type="ECO:0000256" key="4">
    <source>
        <dbReference type="SAM" id="MobiDB-lite"/>
    </source>
</evidence>
<dbReference type="InterPro" id="IPR029044">
    <property type="entry name" value="Nucleotide-diphossugar_trans"/>
</dbReference>
<protein>
    <submittedName>
        <fullName evidence="6">Glycosyltransferase</fullName>
    </submittedName>
</protein>